<keyword evidence="3" id="KW-1185">Reference proteome</keyword>
<gene>
    <name evidence="2" type="ordered locus">Tresu_0567</name>
</gene>
<proteinExistence type="predicted"/>
<dbReference type="OrthoDB" id="305333at2"/>
<dbReference type="Proteomes" id="UP000006852">
    <property type="component" value="Chromosome"/>
</dbReference>
<dbReference type="Gene3D" id="3.40.50.300">
    <property type="entry name" value="P-loop containing nucleotide triphosphate hydrolases"/>
    <property type="match status" value="1"/>
</dbReference>
<protein>
    <recommendedName>
        <fullName evidence="1">ATPase AAA-type core domain-containing protein</fullName>
    </recommendedName>
</protein>
<accession>F2NRG7</accession>
<reference evidence="2 3" key="1">
    <citation type="journal article" date="2011" name="Stand. Genomic Sci.">
        <title>Complete genome sequence of Treponema succinifaciens type strain (6091).</title>
        <authorList>
            <person name="Han C."/>
            <person name="Gronow S."/>
            <person name="Teshima H."/>
            <person name="Lapidus A."/>
            <person name="Nolan M."/>
            <person name="Lucas S."/>
            <person name="Hammon N."/>
            <person name="Deshpande S."/>
            <person name="Cheng J.F."/>
            <person name="Zeytun A."/>
            <person name="Tapia R."/>
            <person name="Goodwin L."/>
            <person name="Pitluck S."/>
            <person name="Liolios K."/>
            <person name="Pagani I."/>
            <person name="Ivanova N."/>
            <person name="Mavromatis K."/>
            <person name="Mikhailova N."/>
            <person name="Huntemann M."/>
            <person name="Pati A."/>
            <person name="Chen A."/>
            <person name="Palaniappan K."/>
            <person name="Land M."/>
            <person name="Hauser L."/>
            <person name="Brambilla E.M."/>
            <person name="Rohde M."/>
            <person name="Goker M."/>
            <person name="Woyke T."/>
            <person name="Bristow J."/>
            <person name="Eisen J.A."/>
            <person name="Markowitz V."/>
            <person name="Hugenholtz P."/>
            <person name="Kyrpides N.C."/>
            <person name="Klenk H.P."/>
            <person name="Detter J.C."/>
        </authorList>
    </citation>
    <scope>NUCLEOTIDE SEQUENCE [LARGE SCALE GENOMIC DNA]</scope>
    <source>
        <strain evidence="3">ATCC 33096 / DSM 2489 / 6091</strain>
    </source>
</reference>
<dbReference type="KEGG" id="tsu:Tresu_0567"/>
<dbReference type="PANTHER" id="PTHR40396">
    <property type="entry name" value="ATPASE-LIKE PROTEIN"/>
    <property type="match status" value="1"/>
</dbReference>
<sequence>MLLKFSLSNFFSIKDEITVDFRTENISTKSAKELSDNIFICNGKKYLKTIGIFGPNASGKSSIIKALAFCYQTILYSHLNNNGAVFNFMPFKFDGYHEKSSSFSISFIQNEVEYEYSFSLTREEIVSESLYYYPGKRKAKIFTRNEQVGKRKDEIYSFAEGYLIKPFDVANSTSRNTLFISRASQMDRELAKVIYNFFLKNSFIGVPKISTNYAVSLFKENKQLLLKALQMADSDIVDISVRQEKINVPIPPAYLQIGTAAIPSIPAMQHETIVRFLTVHKKNNSIHFDLFSEESDGTIQIFSLLLVLLDVCKNGKSLIVDEFDQSLHSELAEFIVNMVHASKNAQLLFTSHNTNLIDVKKFRRDQICFTNKKEDASTDFYSLYDFKDFRENMDAEKGYLQGRFDAVPYTTSSIDSIKKLFRE</sequence>
<evidence type="ECO:0000313" key="2">
    <source>
        <dbReference type="EMBL" id="AEB13509.1"/>
    </source>
</evidence>
<dbReference type="GO" id="GO:0005524">
    <property type="term" value="F:ATP binding"/>
    <property type="evidence" value="ECO:0007669"/>
    <property type="project" value="InterPro"/>
</dbReference>
<dbReference type="Pfam" id="PF13304">
    <property type="entry name" value="AAA_21"/>
    <property type="match status" value="1"/>
</dbReference>
<evidence type="ECO:0000313" key="3">
    <source>
        <dbReference type="Proteomes" id="UP000006852"/>
    </source>
</evidence>
<dbReference type="STRING" id="869209.Tresu_0567"/>
<dbReference type="eggNOG" id="COG1106">
    <property type="taxonomic scope" value="Bacteria"/>
</dbReference>
<reference evidence="3" key="2">
    <citation type="submission" date="2011-04" db="EMBL/GenBank/DDBJ databases">
        <title>The complete genome of chromosome of Treponema succinifaciens DSM 2489.</title>
        <authorList>
            <person name="Lucas S."/>
            <person name="Copeland A."/>
            <person name="Lapidus A."/>
            <person name="Bruce D."/>
            <person name="Goodwin L."/>
            <person name="Pitluck S."/>
            <person name="Peters L."/>
            <person name="Kyrpides N."/>
            <person name="Mavromatis K."/>
            <person name="Ivanova N."/>
            <person name="Ovchinnikova G."/>
            <person name="Teshima H."/>
            <person name="Detter J.C."/>
            <person name="Tapia R."/>
            <person name="Han C."/>
            <person name="Land M."/>
            <person name="Hauser L."/>
            <person name="Markowitz V."/>
            <person name="Cheng J.-F."/>
            <person name="Hugenholtz P."/>
            <person name="Woyke T."/>
            <person name="Wu D."/>
            <person name="Gronow S."/>
            <person name="Wellnitz S."/>
            <person name="Brambilla E."/>
            <person name="Klenk H.-P."/>
            <person name="Eisen J.A."/>
        </authorList>
    </citation>
    <scope>NUCLEOTIDE SEQUENCE [LARGE SCALE GENOMIC DNA]</scope>
    <source>
        <strain evidence="3">ATCC 33096 / DSM 2489 / 6091</strain>
    </source>
</reference>
<dbReference type="GeneID" id="302997770"/>
<dbReference type="GO" id="GO:0016887">
    <property type="term" value="F:ATP hydrolysis activity"/>
    <property type="evidence" value="ECO:0007669"/>
    <property type="project" value="InterPro"/>
</dbReference>
<dbReference type="AlphaFoldDB" id="F2NRG7"/>
<feature type="domain" description="ATPase AAA-type core" evidence="1">
    <location>
        <begin position="51"/>
        <end position="358"/>
    </location>
</feature>
<dbReference type="PANTHER" id="PTHR40396:SF1">
    <property type="entry name" value="ATPASE AAA-TYPE CORE DOMAIN-CONTAINING PROTEIN"/>
    <property type="match status" value="1"/>
</dbReference>
<evidence type="ECO:0000259" key="1">
    <source>
        <dbReference type="Pfam" id="PF13304"/>
    </source>
</evidence>
<dbReference type="EMBL" id="CP002631">
    <property type="protein sequence ID" value="AEB13509.1"/>
    <property type="molecule type" value="Genomic_DNA"/>
</dbReference>
<dbReference type="SUPFAM" id="SSF52540">
    <property type="entry name" value="P-loop containing nucleoside triphosphate hydrolases"/>
    <property type="match status" value="1"/>
</dbReference>
<dbReference type="InterPro" id="IPR027417">
    <property type="entry name" value="P-loop_NTPase"/>
</dbReference>
<name>F2NRG7_TRES6</name>
<dbReference type="InterPro" id="IPR003959">
    <property type="entry name" value="ATPase_AAA_core"/>
</dbReference>
<organism evidence="2 3">
    <name type="scientific">Treponema succinifaciens (strain ATCC 33096 / DSM 2489 / 6091)</name>
    <dbReference type="NCBI Taxonomy" id="869209"/>
    <lineage>
        <taxon>Bacteria</taxon>
        <taxon>Pseudomonadati</taxon>
        <taxon>Spirochaetota</taxon>
        <taxon>Spirochaetia</taxon>
        <taxon>Spirochaetales</taxon>
        <taxon>Treponemataceae</taxon>
        <taxon>Treponema</taxon>
    </lineage>
</organism>
<dbReference type="RefSeq" id="WP_013700816.1">
    <property type="nucleotide sequence ID" value="NC_015385.1"/>
</dbReference>
<dbReference type="HOGENOM" id="CLU_046693_2_0_12"/>